<dbReference type="STRING" id="35608.A0A2U1QCS2"/>
<feature type="region of interest" description="Disordered" evidence="1">
    <location>
        <begin position="79"/>
        <end position="98"/>
    </location>
</feature>
<keyword evidence="2" id="KW-0812">Transmembrane</keyword>
<evidence type="ECO:0000313" key="4">
    <source>
        <dbReference type="Proteomes" id="UP000245207"/>
    </source>
</evidence>
<gene>
    <name evidence="3" type="ORF">CTI12_AA046450</name>
</gene>
<keyword evidence="2" id="KW-1133">Transmembrane helix</keyword>
<sequence>MGAYLMVWYVIFVWVQVFLLAVTSYSLSWFVLCRFSSSCGSLFSVACQHKSRKEYMFVSVSESNVSGKIHNNMGYVKNRRNSYDEDEGSSFQRKRQVQRRPELVLSDDENSYVAHTRTVKRRRMTNVYESDDEETTSVSESSDDGSVVSSSDETMSGNEEYNWELEADMLADFGKSSELCMSAVCALFRQQTEDERRSKVTNLDNKRGFSRTDAKRGTKLARSLTQGNRRCELTKTAGELNQEDLELCTTLAFKYSKQLFELYKSQRDPYFAPH</sequence>
<dbReference type="EMBL" id="PKPP01000217">
    <property type="protein sequence ID" value="PWA95801.1"/>
    <property type="molecule type" value="Genomic_DNA"/>
</dbReference>
<feature type="compositionally biased region" description="Low complexity" evidence="1">
    <location>
        <begin position="136"/>
        <end position="154"/>
    </location>
</feature>
<feature type="transmembrane region" description="Helical" evidence="2">
    <location>
        <begin position="6"/>
        <end position="32"/>
    </location>
</feature>
<dbReference type="AlphaFoldDB" id="A0A2U1QCS2"/>
<evidence type="ECO:0000313" key="3">
    <source>
        <dbReference type="EMBL" id="PWA95801.1"/>
    </source>
</evidence>
<name>A0A2U1QCS2_ARTAN</name>
<evidence type="ECO:0000256" key="2">
    <source>
        <dbReference type="SAM" id="Phobius"/>
    </source>
</evidence>
<dbReference type="OrthoDB" id="1899721at2759"/>
<dbReference type="Proteomes" id="UP000245207">
    <property type="component" value="Unassembled WGS sequence"/>
</dbReference>
<organism evidence="3 4">
    <name type="scientific">Artemisia annua</name>
    <name type="common">Sweet wormwood</name>
    <dbReference type="NCBI Taxonomy" id="35608"/>
    <lineage>
        <taxon>Eukaryota</taxon>
        <taxon>Viridiplantae</taxon>
        <taxon>Streptophyta</taxon>
        <taxon>Embryophyta</taxon>
        <taxon>Tracheophyta</taxon>
        <taxon>Spermatophyta</taxon>
        <taxon>Magnoliopsida</taxon>
        <taxon>eudicotyledons</taxon>
        <taxon>Gunneridae</taxon>
        <taxon>Pentapetalae</taxon>
        <taxon>asterids</taxon>
        <taxon>campanulids</taxon>
        <taxon>Asterales</taxon>
        <taxon>Asteraceae</taxon>
        <taxon>Asteroideae</taxon>
        <taxon>Anthemideae</taxon>
        <taxon>Artemisiinae</taxon>
        <taxon>Artemisia</taxon>
    </lineage>
</organism>
<proteinExistence type="predicted"/>
<feature type="region of interest" description="Disordered" evidence="1">
    <location>
        <begin position="124"/>
        <end position="157"/>
    </location>
</feature>
<keyword evidence="2" id="KW-0472">Membrane</keyword>
<accession>A0A2U1QCS2</accession>
<evidence type="ECO:0000256" key="1">
    <source>
        <dbReference type="SAM" id="MobiDB-lite"/>
    </source>
</evidence>
<dbReference type="PANTHER" id="PTHR34380:SF1">
    <property type="entry name" value="OS01G0221300 PROTEIN"/>
    <property type="match status" value="1"/>
</dbReference>
<comment type="caution">
    <text evidence="3">The sequence shown here is derived from an EMBL/GenBank/DDBJ whole genome shotgun (WGS) entry which is preliminary data.</text>
</comment>
<protein>
    <submittedName>
        <fullName evidence="3">Uncharacterized protein</fullName>
    </submittedName>
</protein>
<keyword evidence="4" id="KW-1185">Reference proteome</keyword>
<reference evidence="3 4" key="1">
    <citation type="journal article" date="2018" name="Mol. Plant">
        <title>The genome of Artemisia annua provides insight into the evolution of Asteraceae family and artemisinin biosynthesis.</title>
        <authorList>
            <person name="Shen Q."/>
            <person name="Zhang L."/>
            <person name="Liao Z."/>
            <person name="Wang S."/>
            <person name="Yan T."/>
            <person name="Shi P."/>
            <person name="Liu M."/>
            <person name="Fu X."/>
            <person name="Pan Q."/>
            <person name="Wang Y."/>
            <person name="Lv Z."/>
            <person name="Lu X."/>
            <person name="Zhang F."/>
            <person name="Jiang W."/>
            <person name="Ma Y."/>
            <person name="Chen M."/>
            <person name="Hao X."/>
            <person name="Li L."/>
            <person name="Tang Y."/>
            <person name="Lv G."/>
            <person name="Zhou Y."/>
            <person name="Sun X."/>
            <person name="Brodelius P.E."/>
            <person name="Rose J.K.C."/>
            <person name="Tang K."/>
        </authorList>
    </citation>
    <scope>NUCLEOTIDE SEQUENCE [LARGE SCALE GENOMIC DNA]</scope>
    <source>
        <strain evidence="4">cv. Huhao1</strain>
        <tissue evidence="3">Leaf</tissue>
    </source>
</reference>
<dbReference type="PANTHER" id="PTHR34380">
    <property type="entry name" value="BNAA03G12380D PROTEIN"/>
    <property type="match status" value="1"/>
</dbReference>